<evidence type="ECO:0000256" key="2">
    <source>
        <dbReference type="RuleBase" id="RU368069"/>
    </source>
</evidence>
<evidence type="ECO:0000313" key="7">
    <source>
        <dbReference type="Proteomes" id="UP000287166"/>
    </source>
</evidence>
<keyword evidence="2" id="KW-0469">Meiosis</keyword>
<dbReference type="GO" id="GO:0010508">
    <property type="term" value="P:positive regulation of autophagy"/>
    <property type="evidence" value="ECO:0007669"/>
    <property type="project" value="TreeGrafter"/>
</dbReference>
<dbReference type="OrthoDB" id="18648at2759"/>
<dbReference type="EMBL" id="BFAD01000013">
    <property type="protein sequence ID" value="GBE88319.1"/>
    <property type="molecule type" value="Genomic_DNA"/>
</dbReference>
<dbReference type="InterPro" id="IPR056603">
    <property type="entry name" value="HTH_NPRL3"/>
</dbReference>
<reference evidence="6 7" key="1">
    <citation type="journal article" date="2018" name="Sci. Rep.">
        <title>Genome sequence of the cauliflower mushroom Sparassis crispa (Hanabiratake) and its association with beneficial usage.</title>
        <authorList>
            <person name="Kiyama R."/>
            <person name="Furutani Y."/>
            <person name="Kawaguchi K."/>
            <person name="Nakanishi T."/>
        </authorList>
    </citation>
    <scope>NUCLEOTIDE SEQUENCE [LARGE SCALE GENOMIC DNA]</scope>
</reference>
<feature type="compositionally biased region" description="Basic and acidic residues" evidence="4">
    <location>
        <begin position="638"/>
        <end position="659"/>
    </location>
</feature>
<feature type="domain" description="GATOR1 complex protein NPRL3 C-terminal HTH" evidence="5">
    <location>
        <begin position="698"/>
        <end position="758"/>
    </location>
</feature>
<evidence type="ECO:0000256" key="3">
    <source>
        <dbReference type="SAM" id="Coils"/>
    </source>
</evidence>
<dbReference type="GeneID" id="38785236"/>
<feature type="compositionally biased region" description="Basic and acidic residues" evidence="4">
    <location>
        <begin position="94"/>
        <end position="106"/>
    </location>
</feature>
<dbReference type="GO" id="GO:0034198">
    <property type="term" value="P:cellular response to amino acid starvation"/>
    <property type="evidence" value="ECO:0007669"/>
    <property type="project" value="TreeGrafter"/>
</dbReference>
<feature type="coiled-coil region" evidence="3">
    <location>
        <begin position="566"/>
        <end position="593"/>
    </location>
</feature>
<evidence type="ECO:0000256" key="1">
    <source>
        <dbReference type="ARBA" id="ARBA00010546"/>
    </source>
</evidence>
<comment type="subcellular location">
    <subcellularLocation>
        <location evidence="2">Vacuole membrane</location>
        <topology evidence="2">Peripheral membrane protein</topology>
    </subcellularLocation>
</comment>
<keyword evidence="7" id="KW-1185">Reference proteome</keyword>
<dbReference type="GO" id="GO:0038202">
    <property type="term" value="P:TORC1 signaling"/>
    <property type="evidence" value="ECO:0007669"/>
    <property type="project" value="TreeGrafter"/>
</dbReference>
<gene>
    <name evidence="6" type="ORF">SCP_1301340</name>
</gene>
<dbReference type="GO" id="GO:0005774">
    <property type="term" value="C:vacuolar membrane"/>
    <property type="evidence" value="ECO:0007669"/>
    <property type="project" value="UniProtKB-SubCell"/>
</dbReference>
<comment type="similarity">
    <text evidence="1 2">Belongs to the NPR3 family.</text>
</comment>
<feature type="region of interest" description="Disordered" evidence="4">
    <location>
        <begin position="193"/>
        <end position="221"/>
    </location>
</feature>
<dbReference type="RefSeq" id="XP_027619232.1">
    <property type="nucleotide sequence ID" value="XM_027763431.1"/>
</dbReference>
<sequence length="765" mass="87032">MSETLLAIVFVTSSAKGSSLVYRWPPSPESPPRLARPRPVHDVTCAQGDNPWRASNASDAPSDDVPVCVCPDTIYCGEDEEYIWKRPNINRDRSLSFSHSRSDPSSRKASPSKEANDGYSLDVSKGTSPDDGYDKLLGYNAEFLAGLLCPQSSMCHQKFELLVDDLAFIGHPVCAEPDGAWRFKADKVKMAPRGRVSKKGESQTSLEKSLTPETNEGRRPVPDTAWLQTFHFVLILDRPDPSSAASGSLWKYYDTVYEQIAFTITAILYQEQILHNFVETECDTLGALKDDFITRGETFSNYMAEALQCSSLAPAMKTLYEAIKEGSIARVTIHDIPLELQLPPYLDSLLHADDDTSLDDVEQEDEYSIPNAWSPDMSFAQRLPALTPWKSLLLVDDDDEQAYELYMRLRAPQLTMEDREVAEQLIRFLDLASITLSLADMASLLDWDLESQVYPIVRWLVHHRRAKLVDIVHPGLKTIFAVPQNFSAPLSKLTSDFSNTFSQASVPPLPKLLSMVSMAEHRQGANHFFATIVRSKSLIPLYHDVVVWLLKRDLLLTLHLRIRIVATEALKERVRMEWELARARREREKLAKEREPHVEQGELAKVPESSPVANWFSLSPRSARRVSRRLSGTASASAKEEQSRSLRREAAREEKRTREEDEDEFVSSGTEDLKWEDWFHGEGRNPHASMIYDPARATPLERRWLAAMSDGKDTDIARRFEQINQYFDGKCTDDEILFRAEISRKQLREVLHHYEEYLQTFLHPS</sequence>
<accession>A0A401H1Q0</accession>
<evidence type="ECO:0000313" key="6">
    <source>
        <dbReference type="EMBL" id="GBE88319.1"/>
    </source>
</evidence>
<dbReference type="InterPro" id="IPR005365">
    <property type="entry name" value="Npr3"/>
</dbReference>
<feature type="region of interest" description="Disordered" evidence="4">
    <location>
        <begin position="94"/>
        <end position="127"/>
    </location>
</feature>
<dbReference type="GO" id="GO:0051321">
    <property type="term" value="P:meiotic cell cycle"/>
    <property type="evidence" value="ECO:0007669"/>
    <property type="project" value="UniProtKB-UniRule"/>
</dbReference>
<dbReference type="InParanoid" id="A0A401H1Q0"/>
<dbReference type="Pfam" id="PF24064">
    <property type="entry name" value="HTH_NPRL3"/>
    <property type="match status" value="1"/>
</dbReference>
<name>A0A401H1Q0_9APHY</name>
<dbReference type="FunCoup" id="A0A401H1Q0">
    <property type="interactions" value="104"/>
</dbReference>
<dbReference type="STRING" id="139825.A0A401H1Q0"/>
<evidence type="ECO:0000259" key="5">
    <source>
        <dbReference type="Pfam" id="PF24064"/>
    </source>
</evidence>
<comment type="function">
    <text evidence="2">Mediates inactivation of the TORC1 complex in response to amino acid starvation. Required for meiotic nuclear division.</text>
</comment>
<comment type="caution">
    <text evidence="6">The sequence shown here is derived from an EMBL/GenBank/DDBJ whole genome shotgun (WGS) entry which is preliminary data.</text>
</comment>
<dbReference type="PANTHER" id="PTHR13153">
    <property type="entry name" value="CGTHBA PROTEIN -14 GENE PROTEIN"/>
    <property type="match status" value="1"/>
</dbReference>
<dbReference type="Pfam" id="PF03666">
    <property type="entry name" value="NPR3"/>
    <property type="match status" value="1"/>
</dbReference>
<dbReference type="AlphaFoldDB" id="A0A401H1Q0"/>
<dbReference type="GO" id="GO:1904262">
    <property type="term" value="P:negative regulation of TORC1 signaling"/>
    <property type="evidence" value="ECO:0007669"/>
    <property type="project" value="TreeGrafter"/>
</dbReference>
<keyword evidence="3" id="KW-0175">Coiled coil</keyword>
<dbReference type="Proteomes" id="UP000287166">
    <property type="component" value="Unassembled WGS sequence"/>
</dbReference>
<dbReference type="GO" id="GO:1990130">
    <property type="term" value="C:GATOR1 complex"/>
    <property type="evidence" value="ECO:0007669"/>
    <property type="project" value="TreeGrafter"/>
</dbReference>
<feature type="compositionally biased region" description="Polar residues" evidence="4">
    <location>
        <begin position="202"/>
        <end position="214"/>
    </location>
</feature>
<organism evidence="6 7">
    <name type="scientific">Sparassis crispa</name>
    <dbReference type="NCBI Taxonomy" id="139825"/>
    <lineage>
        <taxon>Eukaryota</taxon>
        <taxon>Fungi</taxon>
        <taxon>Dikarya</taxon>
        <taxon>Basidiomycota</taxon>
        <taxon>Agaricomycotina</taxon>
        <taxon>Agaricomycetes</taxon>
        <taxon>Polyporales</taxon>
        <taxon>Sparassidaceae</taxon>
        <taxon>Sparassis</taxon>
    </lineage>
</organism>
<feature type="region of interest" description="Disordered" evidence="4">
    <location>
        <begin position="627"/>
        <end position="666"/>
    </location>
</feature>
<keyword evidence="2" id="KW-0732">Signal</keyword>
<dbReference type="PANTHER" id="PTHR13153:SF5">
    <property type="entry name" value="GATOR COMPLEX PROTEIN NPRL3"/>
    <property type="match status" value="1"/>
</dbReference>
<evidence type="ECO:0000256" key="4">
    <source>
        <dbReference type="SAM" id="MobiDB-lite"/>
    </source>
</evidence>
<protein>
    <recommendedName>
        <fullName evidence="2">Nitrogen permease regulator 3</fullName>
    </recommendedName>
    <alternativeName>
        <fullName evidence="2">Required for meiotic nuclear division protein 11</fullName>
    </alternativeName>
</protein>
<proteinExistence type="inferred from homology"/>